<evidence type="ECO:0000313" key="2">
    <source>
        <dbReference type="Proteomes" id="UP000526786"/>
    </source>
</evidence>
<protein>
    <submittedName>
        <fullName evidence="1">DNA primase</fullName>
    </submittedName>
</protein>
<dbReference type="Proteomes" id="UP000526786">
    <property type="component" value="Unassembled WGS sequence"/>
</dbReference>
<comment type="caution">
    <text evidence="1">The sequence shown here is derived from an EMBL/GenBank/DDBJ whole genome shotgun (WGS) entry which is preliminary data.</text>
</comment>
<reference evidence="1 2" key="1">
    <citation type="journal article" date="2020" name="Appl. Environ. Microbiol.">
        <title>Genomic Characteristics of a Novel Species of Ammonia-Oxidizing Archaea from the Jiulong River Estuary.</title>
        <authorList>
            <person name="Zou D."/>
            <person name="Wan R."/>
            <person name="Han L."/>
            <person name="Xu M.N."/>
            <person name="Liu Y."/>
            <person name="Liu H."/>
            <person name="Kao S.J."/>
            <person name="Li M."/>
        </authorList>
    </citation>
    <scope>NUCLEOTIDE SEQUENCE [LARGE SCALE GENOMIC DNA]</scope>
    <source>
        <strain evidence="1">W2bin3</strain>
    </source>
</reference>
<dbReference type="EMBL" id="JACENC010000328">
    <property type="protein sequence ID" value="MBA4454941.1"/>
    <property type="molecule type" value="Genomic_DNA"/>
</dbReference>
<accession>A0AC60W5X5</accession>
<proteinExistence type="predicted"/>
<organism evidence="1 2">
    <name type="scientific">Candidatus Nitrosomaritimum aestuariumsis</name>
    <dbReference type="NCBI Taxonomy" id="3342354"/>
    <lineage>
        <taxon>Archaea</taxon>
        <taxon>Nitrososphaerota</taxon>
        <taxon>Nitrososphaeria</taxon>
        <taxon>Nitrosopumilales</taxon>
        <taxon>Nitrosopumilaceae</taxon>
        <taxon>Candidatus Nitrosomaritimum</taxon>
    </lineage>
</organism>
<feature type="non-terminal residue" evidence="1">
    <location>
        <position position="1"/>
    </location>
</feature>
<gene>
    <name evidence="1" type="ORF">H2B05_08425</name>
</gene>
<evidence type="ECO:0000313" key="1">
    <source>
        <dbReference type="EMBL" id="MBA4454941.1"/>
    </source>
</evidence>
<name>A0AC60W5X5_9ARCH</name>
<sequence>LNSKSGLTKIFCKDLKTFDPYSDSSFLDENSVEIKANCPVEFKLRKKKFGPFYDEQITVPTYAAAYMICKNLATIY</sequence>